<dbReference type="InterPro" id="IPR027039">
    <property type="entry name" value="Crtac1"/>
</dbReference>
<evidence type="ECO:0000259" key="4">
    <source>
        <dbReference type="Pfam" id="PF07593"/>
    </source>
</evidence>
<dbReference type="InterPro" id="IPR013517">
    <property type="entry name" value="FG-GAP"/>
</dbReference>
<dbReference type="EMBL" id="CP036525">
    <property type="protein sequence ID" value="QDT06635.1"/>
    <property type="molecule type" value="Genomic_DNA"/>
</dbReference>
<evidence type="ECO:0000313" key="6">
    <source>
        <dbReference type="Proteomes" id="UP000318538"/>
    </source>
</evidence>
<dbReference type="Gene3D" id="1.25.40.10">
    <property type="entry name" value="Tetratricopeptide repeat domain"/>
    <property type="match status" value="2"/>
</dbReference>
<organism evidence="5 6">
    <name type="scientific">Rubripirellula lacrimiformis</name>
    <dbReference type="NCBI Taxonomy" id="1930273"/>
    <lineage>
        <taxon>Bacteria</taxon>
        <taxon>Pseudomonadati</taxon>
        <taxon>Planctomycetota</taxon>
        <taxon>Planctomycetia</taxon>
        <taxon>Pirellulales</taxon>
        <taxon>Pirellulaceae</taxon>
        <taxon>Rubripirellula</taxon>
    </lineage>
</organism>
<feature type="domain" description="ASPIC/UnbV" evidence="4">
    <location>
        <begin position="951"/>
        <end position="1015"/>
    </location>
</feature>
<dbReference type="InterPro" id="IPR011519">
    <property type="entry name" value="UnbV_ASPIC"/>
</dbReference>
<sequence length="1034" mass="113308">MKWLPTGILIAAQCMTGCERLPPEEISRVSPEGSGQQTSNDIQRQKPAPSQALSVPIAEVESGVANQKRTCKRLRDESRQLAGRDPEAAKSRLRQVLIISPDDTEALFFLAMLTAGSNELDMAVDLLEQIPWDHPEAGLAALGQSADWLFQLERYNEAERRYLQVISAVPSAIRARRQLAYLLNRQGRRHEAAVHIRELCRQGNIRQDELHSLISLSTAMHDAPEDTSNAAANPNQRMYWPIGSSGIARHLFTEKRYREAGEQVRPMIAQGLAPPSVVALYGRAVCEGQHDTAIQWWLSQVDEDTQKHADYWAAIGTLELGQQRFETAIRALAEAIDRDPTDLRSVNRLRQALQTIGEVEQAKLWQDYSFAIKKSMKLNRELAAADPAESAKALQLAESLAELNRPLEATLWKWVATVGVLSDPATGAEGIAEHADTRQMLTRLRQQRERLVAAKRGFPSASVRLYGSNLLTYPLPENVFVATSSLENPAVCSHRIGQSAPAKFENLSAAIALDHTYQVAAEPTGNGFSIYQQLGGGVAVCDFDLDGACDLYFAQGAAEPPTYRGQLSNQLFRHVGHSLLDVTERADASETRYSLGVASGDWNQDGFPDLVSANLGVNTLLINNGDGTFTSRPLADTPNLQRLPSSIAMADVTDDSLPDLFCVYYVDDPQIAKKPPRDLSNRVLDQVSPGDFSHTADQLMINDGQGRVSPSVGMEQSAGLPGLGVLIANFDGMPGNEIFVGNDLYPNQLWGRDPERGKWSNVASLIGCAYGFDGTATGSMGIAAADFDNNGLFDIHIANFENESSSLFMHGNGMFQDRSVQYGLDSPTRPRVGFGCQAIDYDNDGWRDLVVTNGQLDDSIKNSGPFRQRCQLIRNEGGKFKQVEVKRNSGYWDQGHLGRGLAKLDWNRDGKTDFVVTHLGERSALLLNQTQSGHHWLQIHLVGTKSERDGTGALIRVQVGKCERVEMVTAGDGYLCRNESVVSFGLGAATQADVIVDWPSGETQAIGTVAADQRIQVIESQGFDSCRRDSGGNQ</sequence>
<evidence type="ECO:0000256" key="1">
    <source>
        <dbReference type="ARBA" id="ARBA00022729"/>
    </source>
</evidence>
<accession>A0A517NHL4</accession>
<feature type="compositionally biased region" description="Polar residues" evidence="3">
    <location>
        <begin position="33"/>
        <end position="42"/>
    </location>
</feature>
<dbReference type="Pfam" id="PF13517">
    <property type="entry name" value="FG-GAP_3"/>
    <property type="match status" value="2"/>
</dbReference>
<evidence type="ECO:0000256" key="2">
    <source>
        <dbReference type="PROSITE-ProRule" id="PRU00339"/>
    </source>
</evidence>
<evidence type="ECO:0000313" key="5">
    <source>
        <dbReference type="EMBL" id="QDT06635.1"/>
    </source>
</evidence>
<name>A0A517NHL4_9BACT</name>
<dbReference type="SUPFAM" id="SSF69318">
    <property type="entry name" value="Integrin alpha N-terminal domain"/>
    <property type="match status" value="1"/>
</dbReference>
<dbReference type="KEGG" id="rlc:K227x_50510"/>
<proteinExistence type="predicted"/>
<dbReference type="PROSITE" id="PS50005">
    <property type="entry name" value="TPR"/>
    <property type="match status" value="1"/>
</dbReference>
<dbReference type="Gene3D" id="2.130.10.130">
    <property type="entry name" value="Integrin alpha, N-terminal"/>
    <property type="match status" value="2"/>
</dbReference>
<dbReference type="RefSeq" id="WP_218933481.1">
    <property type="nucleotide sequence ID" value="NZ_CP036525.1"/>
</dbReference>
<dbReference type="InterPro" id="IPR011990">
    <property type="entry name" value="TPR-like_helical_dom_sf"/>
</dbReference>
<keyword evidence="1" id="KW-0732">Signal</keyword>
<keyword evidence="2" id="KW-0802">TPR repeat</keyword>
<dbReference type="InterPro" id="IPR019734">
    <property type="entry name" value="TPR_rpt"/>
</dbReference>
<dbReference type="InterPro" id="IPR028994">
    <property type="entry name" value="Integrin_alpha_N"/>
</dbReference>
<reference evidence="5 6" key="1">
    <citation type="submission" date="2019-02" db="EMBL/GenBank/DDBJ databases">
        <title>Deep-cultivation of Planctomycetes and their phenomic and genomic characterization uncovers novel biology.</title>
        <authorList>
            <person name="Wiegand S."/>
            <person name="Jogler M."/>
            <person name="Boedeker C."/>
            <person name="Pinto D."/>
            <person name="Vollmers J."/>
            <person name="Rivas-Marin E."/>
            <person name="Kohn T."/>
            <person name="Peeters S.H."/>
            <person name="Heuer A."/>
            <person name="Rast P."/>
            <person name="Oberbeckmann S."/>
            <person name="Bunk B."/>
            <person name="Jeske O."/>
            <person name="Meyerdierks A."/>
            <person name="Storesund J.E."/>
            <person name="Kallscheuer N."/>
            <person name="Luecker S."/>
            <person name="Lage O.M."/>
            <person name="Pohl T."/>
            <person name="Merkel B.J."/>
            <person name="Hornburger P."/>
            <person name="Mueller R.-W."/>
            <person name="Bruemmer F."/>
            <person name="Labrenz M."/>
            <person name="Spormann A.M."/>
            <person name="Op den Camp H."/>
            <person name="Overmann J."/>
            <person name="Amann R."/>
            <person name="Jetten M.S.M."/>
            <person name="Mascher T."/>
            <person name="Medema M.H."/>
            <person name="Devos D.P."/>
            <person name="Kaster A.-K."/>
            <person name="Ovreas L."/>
            <person name="Rohde M."/>
            <person name="Galperin M.Y."/>
            <person name="Jogler C."/>
        </authorList>
    </citation>
    <scope>NUCLEOTIDE SEQUENCE [LARGE SCALE GENOMIC DNA]</scope>
    <source>
        <strain evidence="5 6">K22_7</strain>
    </source>
</reference>
<dbReference type="PANTHER" id="PTHR16026:SF0">
    <property type="entry name" value="CARTILAGE ACIDIC PROTEIN 1"/>
    <property type="match status" value="1"/>
</dbReference>
<dbReference type="Pfam" id="PF07593">
    <property type="entry name" value="UnbV_ASPIC"/>
    <property type="match status" value="1"/>
</dbReference>
<gene>
    <name evidence="5" type="ORF">K227x_50510</name>
</gene>
<keyword evidence="6" id="KW-1185">Reference proteome</keyword>
<dbReference type="AlphaFoldDB" id="A0A517NHL4"/>
<dbReference type="SUPFAM" id="SSF48452">
    <property type="entry name" value="TPR-like"/>
    <property type="match status" value="2"/>
</dbReference>
<evidence type="ECO:0000256" key="3">
    <source>
        <dbReference type="SAM" id="MobiDB-lite"/>
    </source>
</evidence>
<feature type="region of interest" description="Disordered" evidence="3">
    <location>
        <begin position="25"/>
        <end position="53"/>
    </location>
</feature>
<dbReference type="Proteomes" id="UP000318538">
    <property type="component" value="Chromosome"/>
</dbReference>
<dbReference type="PANTHER" id="PTHR16026">
    <property type="entry name" value="CARTILAGE ACIDIC PROTEIN 1"/>
    <property type="match status" value="1"/>
</dbReference>
<feature type="repeat" description="TPR" evidence="2">
    <location>
        <begin position="309"/>
        <end position="342"/>
    </location>
</feature>
<protein>
    <submittedName>
        <fullName evidence="5">ASPIC and UnbV</fullName>
    </submittedName>
</protein>